<dbReference type="AlphaFoldDB" id="A0A839HJ72"/>
<keyword evidence="3" id="KW-1185">Reference proteome</keyword>
<evidence type="ECO:0000313" key="3">
    <source>
        <dbReference type="Proteomes" id="UP000548632"/>
    </source>
</evidence>
<dbReference type="Proteomes" id="UP000548632">
    <property type="component" value="Unassembled WGS sequence"/>
</dbReference>
<accession>A0A839HJ72</accession>
<name>A0A839HJ72_9GAMM</name>
<proteinExistence type="predicted"/>
<dbReference type="RefSeq" id="WP_182584513.1">
    <property type="nucleotide sequence ID" value="NZ_JABVCQ010000028.1"/>
</dbReference>
<organism evidence="2 3">
    <name type="scientific">Thiospirillum jenense</name>
    <dbReference type="NCBI Taxonomy" id="1653858"/>
    <lineage>
        <taxon>Bacteria</taxon>
        <taxon>Pseudomonadati</taxon>
        <taxon>Pseudomonadota</taxon>
        <taxon>Gammaproteobacteria</taxon>
        <taxon>Chromatiales</taxon>
        <taxon>Chromatiaceae</taxon>
        <taxon>Thiospirillum</taxon>
    </lineage>
</organism>
<evidence type="ECO:0000313" key="2">
    <source>
        <dbReference type="EMBL" id="MBB1126888.1"/>
    </source>
</evidence>
<keyword evidence="1" id="KW-0732">Signal</keyword>
<sequence length="190" mass="21113">MLKMIRFICLLLLCLLLPYRAVADDTALMQMMTQAMARMMAAMAQLPPVQSNSSSPAPPATDMTWPWLLPFANPVQTFSLPMPNQLLAPAVTALDGVWEGRDGGLLIIGGTRFRLYQPNAGHVDGLLQRRDNQLALYNPSNGVTNAYEYAESQGRLALRDRSGNLFLYRRLWLDQMTPNEWGGGEVNSAK</sequence>
<evidence type="ECO:0000256" key="1">
    <source>
        <dbReference type="SAM" id="SignalP"/>
    </source>
</evidence>
<comment type="caution">
    <text evidence="2">The sequence shown here is derived from an EMBL/GenBank/DDBJ whole genome shotgun (WGS) entry which is preliminary data.</text>
</comment>
<gene>
    <name evidence="2" type="ORF">HUK38_11730</name>
</gene>
<feature type="signal peptide" evidence="1">
    <location>
        <begin position="1"/>
        <end position="23"/>
    </location>
</feature>
<reference evidence="2 3" key="1">
    <citation type="journal article" date="2020" name="Arch. Microbiol.">
        <title>The genome sequence of the giant phototrophic gammaproteobacterium Thiospirillum jenense gives insight into its physiological properties and phylogenetic relationships.</title>
        <authorList>
            <person name="Imhoff J.F."/>
            <person name="Meyer T.E."/>
            <person name="Kyndt J.A."/>
        </authorList>
    </citation>
    <scope>NUCLEOTIDE SEQUENCE [LARGE SCALE GENOMIC DNA]</scope>
    <source>
        <strain evidence="2 3">DSM 216</strain>
    </source>
</reference>
<feature type="chain" id="PRO_5032783647" evidence="1">
    <location>
        <begin position="24"/>
        <end position="190"/>
    </location>
</feature>
<protein>
    <submittedName>
        <fullName evidence="2">Uncharacterized protein</fullName>
    </submittedName>
</protein>
<dbReference type="EMBL" id="JABVCQ010000028">
    <property type="protein sequence ID" value="MBB1126888.1"/>
    <property type="molecule type" value="Genomic_DNA"/>
</dbReference>